<reference evidence="3 4" key="1">
    <citation type="submission" date="2019-07" db="EMBL/GenBank/DDBJ databases">
        <title>Full genome sequence of Humibacter sp. WJ7-1.</title>
        <authorList>
            <person name="Im W.-T."/>
        </authorList>
    </citation>
    <scope>NUCLEOTIDE SEQUENCE [LARGE SCALE GENOMIC DNA]</scope>
    <source>
        <strain evidence="3 4">WJ7-1</strain>
    </source>
</reference>
<dbReference type="InterPro" id="IPR050791">
    <property type="entry name" value="Aldo-Keto_reductase"/>
</dbReference>
<organism evidence="3 4">
    <name type="scientific">Humibacter ginsenosidimutans</name>
    <dbReference type="NCBI Taxonomy" id="2599293"/>
    <lineage>
        <taxon>Bacteria</taxon>
        <taxon>Bacillati</taxon>
        <taxon>Actinomycetota</taxon>
        <taxon>Actinomycetes</taxon>
        <taxon>Micrococcales</taxon>
        <taxon>Microbacteriaceae</taxon>
        <taxon>Humibacter</taxon>
    </lineage>
</organism>
<name>A0A5B8M6T8_9MICO</name>
<dbReference type="EMBL" id="CP042305">
    <property type="protein sequence ID" value="QDZ15849.1"/>
    <property type="molecule type" value="Genomic_DNA"/>
</dbReference>
<dbReference type="SUPFAM" id="SSF51430">
    <property type="entry name" value="NAD(P)-linked oxidoreductase"/>
    <property type="match status" value="1"/>
</dbReference>
<evidence type="ECO:0000313" key="3">
    <source>
        <dbReference type="EMBL" id="QDZ15849.1"/>
    </source>
</evidence>
<dbReference type="AlphaFoldDB" id="A0A5B8M6T8"/>
<sequence length="314" mass="33167">MTDISSTPSSSTAPGGSYPLAGVSVARVGYGAMQLDRHSARPEVAASLLRHALDLGVNHLDTADFYGASFVNDVIRRVVGDRSDVVVATKVGAETDPQGPLPLRSAQRPEQLRANVEDNLRTLGVDRLDLVYLRRMEAGPGLRPEGDQDVPLDDQLDVMLQLRDAGVIGAIGLSAIGIDSLRAALPAGIAAVQNAHSVVDRSFDDMMHLTAEHDIAWVPFFPLGSAFPGHAKVTDQPAVRAAAERLHATPSQVGLAWLLQHSPNTLIIPGTSDATHLDENVGAGELVLDSDTVAALDALEVVGAGEIQWVPSEE</sequence>
<dbReference type="PANTHER" id="PTHR43625:SF40">
    <property type="entry name" value="ALDO-KETO REDUCTASE YAKC [NADP(+)]"/>
    <property type="match status" value="1"/>
</dbReference>
<dbReference type="InterPro" id="IPR020471">
    <property type="entry name" value="AKR"/>
</dbReference>
<evidence type="ECO:0000313" key="4">
    <source>
        <dbReference type="Proteomes" id="UP000320216"/>
    </source>
</evidence>
<dbReference type="InterPro" id="IPR023210">
    <property type="entry name" value="NADP_OxRdtase_dom"/>
</dbReference>
<gene>
    <name evidence="3" type="ORF">FPZ11_14670</name>
</gene>
<dbReference type="RefSeq" id="WP_146321883.1">
    <property type="nucleotide sequence ID" value="NZ_CP042305.1"/>
</dbReference>
<keyword evidence="1" id="KW-0560">Oxidoreductase</keyword>
<evidence type="ECO:0000256" key="1">
    <source>
        <dbReference type="ARBA" id="ARBA00023002"/>
    </source>
</evidence>
<dbReference type="GO" id="GO:0016491">
    <property type="term" value="F:oxidoreductase activity"/>
    <property type="evidence" value="ECO:0007669"/>
    <property type="project" value="UniProtKB-KW"/>
</dbReference>
<dbReference type="KEGG" id="huw:FPZ11_14670"/>
<dbReference type="GO" id="GO:0005737">
    <property type="term" value="C:cytoplasm"/>
    <property type="evidence" value="ECO:0007669"/>
    <property type="project" value="TreeGrafter"/>
</dbReference>
<feature type="domain" description="NADP-dependent oxidoreductase" evidence="2">
    <location>
        <begin position="28"/>
        <end position="299"/>
    </location>
</feature>
<dbReference type="Gene3D" id="3.20.20.100">
    <property type="entry name" value="NADP-dependent oxidoreductase domain"/>
    <property type="match status" value="1"/>
</dbReference>
<dbReference type="Proteomes" id="UP000320216">
    <property type="component" value="Chromosome"/>
</dbReference>
<dbReference type="Pfam" id="PF00248">
    <property type="entry name" value="Aldo_ket_red"/>
    <property type="match status" value="1"/>
</dbReference>
<dbReference type="InterPro" id="IPR036812">
    <property type="entry name" value="NAD(P)_OxRdtase_dom_sf"/>
</dbReference>
<proteinExistence type="predicted"/>
<keyword evidence="4" id="KW-1185">Reference proteome</keyword>
<evidence type="ECO:0000259" key="2">
    <source>
        <dbReference type="Pfam" id="PF00248"/>
    </source>
</evidence>
<protein>
    <submittedName>
        <fullName evidence="3">Aldo/keto reductase</fullName>
    </submittedName>
</protein>
<accession>A0A5B8M6T8</accession>
<dbReference type="OrthoDB" id="9768793at2"/>
<dbReference type="PANTHER" id="PTHR43625">
    <property type="entry name" value="AFLATOXIN B1 ALDEHYDE REDUCTASE"/>
    <property type="match status" value="1"/>
</dbReference>
<dbReference type="PRINTS" id="PR00069">
    <property type="entry name" value="ALDKETRDTASE"/>
</dbReference>
<dbReference type="CDD" id="cd19088">
    <property type="entry name" value="AKR_AKR13B1"/>
    <property type="match status" value="1"/>
</dbReference>